<dbReference type="GO" id="GO:0005886">
    <property type="term" value="C:plasma membrane"/>
    <property type="evidence" value="ECO:0007669"/>
    <property type="project" value="InterPro"/>
</dbReference>
<dbReference type="SUPFAM" id="SSF51735">
    <property type="entry name" value="NAD(P)-binding Rossmann-fold domains"/>
    <property type="match status" value="2"/>
</dbReference>
<feature type="domain" description="RCK N-terminal" evidence="7">
    <location>
        <begin position="230"/>
        <end position="347"/>
    </location>
</feature>
<dbReference type="InterPro" id="IPR003148">
    <property type="entry name" value="RCK_N"/>
</dbReference>
<reference evidence="9" key="1">
    <citation type="journal article" date="2021" name="PeerJ">
        <title>Extensive microbial diversity within the chicken gut microbiome revealed by metagenomics and culture.</title>
        <authorList>
            <person name="Gilroy R."/>
            <person name="Ravi A."/>
            <person name="Getino M."/>
            <person name="Pursley I."/>
            <person name="Horton D.L."/>
            <person name="Alikhan N.F."/>
            <person name="Baker D."/>
            <person name="Gharbi K."/>
            <person name="Hall N."/>
            <person name="Watson M."/>
            <person name="Adriaenssens E.M."/>
            <person name="Foster-Nyarko E."/>
            <person name="Jarju S."/>
            <person name="Secka A."/>
            <person name="Antonio M."/>
            <person name="Oren A."/>
            <person name="Chaudhuri R.R."/>
            <person name="La Ragione R."/>
            <person name="Hildebrand F."/>
            <person name="Pallen M.J."/>
        </authorList>
    </citation>
    <scope>NUCLEOTIDE SEQUENCE</scope>
    <source>
        <strain evidence="9">CHK192-8294</strain>
    </source>
</reference>
<dbReference type="Pfam" id="PF02254">
    <property type="entry name" value="TrkA_N"/>
    <property type="match status" value="2"/>
</dbReference>
<dbReference type="InterPro" id="IPR006036">
    <property type="entry name" value="K_uptake_TrkA"/>
</dbReference>
<dbReference type="Gene3D" id="3.40.50.720">
    <property type="entry name" value="NAD(P)-binding Rossmann-like Domain"/>
    <property type="match status" value="2"/>
</dbReference>
<dbReference type="SUPFAM" id="SSF116726">
    <property type="entry name" value="TrkA C-terminal domain-like"/>
    <property type="match status" value="2"/>
</dbReference>
<dbReference type="NCBIfam" id="NF007039">
    <property type="entry name" value="PRK09496.3-2"/>
    <property type="match status" value="1"/>
</dbReference>
<evidence type="ECO:0000256" key="5">
    <source>
        <dbReference type="ARBA" id="ARBA00023027"/>
    </source>
</evidence>
<dbReference type="NCBIfam" id="NF007041">
    <property type="entry name" value="PRK09496.3-4"/>
    <property type="match status" value="1"/>
</dbReference>
<dbReference type="InterPro" id="IPR006037">
    <property type="entry name" value="RCK_C"/>
</dbReference>
<dbReference type="GO" id="GO:0015079">
    <property type="term" value="F:potassium ion transmembrane transporter activity"/>
    <property type="evidence" value="ECO:0007669"/>
    <property type="project" value="InterPro"/>
</dbReference>
<feature type="domain" description="RCK N-terminal" evidence="7">
    <location>
        <begin position="1"/>
        <end position="120"/>
    </location>
</feature>
<reference evidence="9" key="2">
    <citation type="submission" date="2021-04" db="EMBL/GenBank/DDBJ databases">
        <authorList>
            <person name="Gilroy R."/>
        </authorList>
    </citation>
    <scope>NUCLEOTIDE SEQUENCE</scope>
    <source>
        <strain evidence="9">CHK192-8294</strain>
    </source>
</reference>
<dbReference type="PROSITE" id="PS51201">
    <property type="entry name" value="RCK_N"/>
    <property type="match status" value="2"/>
</dbReference>
<dbReference type="PROSITE" id="PS51202">
    <property type="entry name" value="RCK_C"/>
    <property type="match status" value="2"/>
</dbReference>
<dbReference type="PRINTS" id="PR00335">
    <property type="entry name" value="KUPTAKETRKA"/>
</dbReference>
<feature type="domain" description="RCK C-terminal" evidence="8">
    <location>
        <begin position="373"/>
        <end position="454"/>
    </location>
</feature>
<sequence length="463" mass="50385">MKIIIVGDGKVGFTLAEHLSQEEHNVTVIDTNDDALRHASESLDVMCVKGNGASISVLKESGAESADVLIAATSLDEINMVCCLTAKQLGAKFTIARVRNVEYAMELSHMKRELGIDLAINPENATAVEISRLLRFPSAANIETFCRGRVELMGFRVREGDFLADQPLSAQTNKIRELPMLLCAAEREDGEVIIPDGTFIPRVGDRLYLVGQPAGLTAFFRLLGRHIPKLHSAFILGGGRISHYLSNILLKMGMQVKIVERNPERCRHLSDVLPQALIIQGDGTDQELLEEENASASDAFIALTDRDEDNIIISLYAMQQGVKKVVAKSNRQNYTGIAHAAGLDSVISPKLITASHILQVVRGMQNSKGSVMNALYKICDGHAEALEFIANETTHNQGVPLKDLRLKKGILIAVLVHQGKIIIPDGSSSISAGDTVILISRNHGILDLNDIYEESMLDLGAAQ</sequence>
<gene>
    <name evidence="9" type="primary">trkA</name>
    <name evidence="9" type="ORF">H9712_06365</name>
</gene>
<dbReference type="InterPro" id="IPR036721">
    <property type="entry name" value="RCK_C_sf"/>
</dbReference>
<dbReference type="AlphaFoldDB" id="A0A9D2MNW6"/>
<evidence type="ECO:0000256" key="3">
    <source>
        <dbReference type="ARBA" id="ARBA00022538"/>
    </source>
</evidence>
<evidence type="ECO:0000259" key="7">
    <source>
        <dbReference type="PROSITE" id="PS51201"/>
    </source>
</evidence>
<proteinExistence type="predicted"/>
<evidence type="ECO:0000313" key="10">
    <source>
        <dbReference type="Proteomes" id="UP000823921"/>
    </source>
</evidence>
<dbReference type="Gene3D" id="3.30.70.1450">
    <property type="entry name" value="Regulator of K+ conductance, C-terminal domain"/>
    <property type="match status" value="2"/>
</dbReference>
<organism evidence="9 10">
    <name type="scientific">Candidatus Flavonifractor intestinigallinarum</name>
    <dbReference type="NCBI Taxonomy" id="2838586"/>
    <lineage>
        <taxon>Bacteria</taxon>
        <taxon>Bacillati</taxon>
        <taxon>Bacillota</taxon>
        <taxon>Clostridia</taxon>
        <taxon>Eubacteriales</taxon>
        <taxon>Oscillospiraceae</taxon>
        <taxon>Flavonifractor</taxon>
    </lineage>
</organism>
<evidence type="ECO:0000256" key="4">
    <source>
        <dbReference type="ARBA" id="ARBA00022958"/>
    </source>
</evidence>
<dbReference type="NCBIfam" id="NF007031">
    <property type="entry name" value="PRK09496.1-2"/>
    <property type="match status" value="1"/>
</dbReference>
<dbReference type="EMBL" id="DWXO01000061">
    <property type="protein sequence ID" value="HJB80588.1"/>
    <property type="molecule type" value="Genomic_DNA"/>
</dbReference>
<name>A0A9D2MNW6_9FIRM</name>
<dbReference type="Proteomes" id="UP000823921">
    <property type="component" value="Unassembled WGS sequence"/>
</dbReference>
<dbReference type="PANTHER" id="PTHR43833">
    <property type="entry name" value="POTASSIUM CHANNEL PROTEIN 2-RELATED-RELATED"/>
    <property type="match status" value="1"/>
</dbReference>
<dbReference type="Pfam" id="PF02080">
    <property type="entry name" value="TrkA_C"/>
    <property type="match status" value="1"/>
</dbReference>
<evidence type="ECO:0000256" key="2">
    <source>
        <dbReference type="ARBA" id="ARBA00022448"/>
    </source>
</evidence>
<feature type="domain" description="RCK C-terminal" evidence="8">
    <location>
        <begin position="140"/>
        <end position="225"/>
    </location>
</feature>
<dbReference type="NCBIfam" id="NF007033">
    <property type="entry name" value="PRK09496.1-5"/>
    <property type="match status" value="1"/>
</dbReference>
<evidence type="ECO:0000313" key="9">
    <source>
        <dbReference type="EMBL" id="HJB80588.1"/>
    </source>
</evidence>
<evidence type="ECO:0000256" key="1">
    <source>
        <dbReference type="ARBA" id="ARBA00017378"/>
    </source>
</evidence>
<comment type="caution">
    <text evidence="9">The sequence shown here is derived from an EMBL/GenBank/DDBJ whole genome shotgun (WGS) entry which is preliminary data.</text>
</comment>
<dbReference type="InterPro" id="IPR036291">
    <property type="entry name" value="NAD(P)-bd_dom_sf"/>
</dbReference>
<keyword evidence="4" id="KW-0630">Potassium</keyword>
<protein>
    <recommendedName>
        <fullName evidence="1">Trk system potassium uptake protein TrkA</fullName>
    </recommendedName>
</protein>
<keyword evidence="2" id="KW-0813">Transport</keyword>
<evidence type="ECO:0000259" key="8">
    <source>
        <dbReference type="PROSITE" id="PS51202"/>
    </source>
</evidence>
<dbReference type="NCBIfam" id="NF007032">
    <property type="entry name" value="PRK09496.1-4"/>
    <property type="match status" value="1"/>
</dbReference>
<accession>A0A9D2MNW6</accession>
<keyword evidence="3" id="KW-0633">Potassium transport</keyword>
<keyword evidence="5" id="KW-0520">NAD</keyword>
<dbReference type="InterPro" id="IPR050721">
    <property type="entry name" value="Trk_Ktr_HKT_K-transport"/>
</dbReference>
<dbReference type="PANTHER" id="PTHR43833:SF5">
    <property type="entry name" value="TRK SYSTEM POTASSIUM UPTAKE PROTEIN TRKA"/>
    <property type="match status" value="1"/>
</dbReference>
<evidence type="ECO:0000256" key="6">
    <source>
        <dbReference type="ARBA" id="ARBA00023065"/>
    </source>
</evidence>
<keyword evidence="6" id="KW-0406">Ion transport</keyword>